<name>A0A9D1HFP4_9FIRM</name>
<dbReference type="Proteomes" id="UP000824164">
    <property type="component" value="Unassembled WGS sequence"/>
</dbReference>
<dbReference type="CDD" id="cd01990">
    <property type="entry name" value="LarE-like"/>
    <property type="match status" value="1"/>
</dbReference>
<dbReference type="PANTHER" id="PTHR43169:SF2">
    <property type="entry name" value="NAD_GMP SYNTHASE DOMAIN-CONTAINING PROTEIN"/>
    <property type="match status" value="1"/>
</dbReference>
<sequence>MTLEQFFKQTPEAAVAFSGGTDSAFLLWAARHYGCRIHAYYMKTVFQPEFELEDARRLAKQLDVPMTVVDLDVLAIPEAAANGPRRCYHCKKALFSRLVEVARRDGYSLILDGTNASDDADDRPGMAALKELKVVSPLRECGITKTQVRRLSREAGLFTWDKPAYACLATRIPTYTTIRAEDLARIEQAETLLADMGFSDFRVRLYEGGARIQMTESQLPQLLDKRVEVVSALKPLFSAVLLDMELRQASV</sequence>
<dbReference type="PANTHER" id="PTHR43169">
    <property type="entry name" value="EXSB FAMILY PROTEIN"/>
    <property type="match status" value="1"/>
</dbReference>
<protein>
    <submittedName>
        <fullName evidence="2">ATP-dependent sacrificial sulfur transferase LarE</fullName>
    </submittedName>
</protein>
<evidence type="ECO:0000313" key="2">
    <source>
        <dbReference type="EMBL" id="HIU01725.1"/>
    </source>
</evidence>
<dbReference type="NCBIfam" id="TIGR00268">
    <property type="entry name" value="ATP-dependent sacrificial sulfur transferase LarE"/>
    <property type="match status" value="1"/>
</dbReference>
<feature type="active site" description="Nucleophile and sulfur donor" evidence="1">
    <location>
        <position position="167"/>
    </location>
</feature>
<accession>A0A9D1HFP4</accession>
<dbReference type="SUPFAM" id="SSF52402">
    <property type="entry name" value="Adenine nucleotide alpha hydrolases-like"/>
    <property type="match status" value="1"/>
</dbReference>
<dbReference type="EMBL" id="DVLT01000003">
    <property type="protein sequence ID" value="HIU01725.1"/>
    <property type="molecule type" value="Genomic_DNA"/>
</dbReference>
<reference evidence="2" key="1">
    <citation type="submission" date="2020-10" db="EMBL/GenBank/DDBJ databases">
        <authorList>
            <person name="Gilroy R."/>
        </authorList>
    </citation>
    <scope>NUCLEOTIDE SEQUENCE</scope>
    <source>
        <strain evidence="2">CHK187-14744</strain>
    </source>
</reference>
<comment type="caution">
    <text evidence="2">The sequence shown here is derived from an EMBL/GenBank/DDBJ whole genome shotgun (WGS) entry which is preliminary data.</text>
</comment>
<dbReference type="InterPro" id="IPR018317">
    <property type="entry name" value="QueC"/>
</dbReference>
<dbReference type="Pfam" id="PF06508">
    <property type="entry name" value="QueC"/>
    <property type="match status" value="1"/>
</dbReference>
<proteinExistence type="predicted"/>
<dbReference type="InterPro" id="IPR014729">
    <property type="entry name" value="Rossmann-like_a/b/a_fold"/>
</dbReference>
<reference evidence="2" key="2">
    <citation type="journal article" date="2021" name="PeerJ">
        <title>Extensive microbial diversity within the chicken gut microbiome revealed by metagenomics and culture.</title>
        <authorList>
            <person name="Gilroy R."/>
            <person name="Ravi A."/>
            <person name="Getino M."/>
            <person name="Pursley I."/>
            <person name="Horton D.L."/>
            <person name="Alikhan N.F."/>
            <person name="Baker D."/>
            <person name="Gharbi K."/>
            <person name="Hall N."/>
            <person name="Watson M."/>
            <person name="Adriaenssens E.M."/>
            <person name="Foster-Nyarko E."/>
            <person name="Jarju S."/>
            <person name="Secka A."/>
            <person name="Antonio M."/>
            <person name="Oren A."/>
            <person name="Chaudhuri R.R."/>
            <person name="La Ragione R."/>
            <person name="Hildebrand F."/>
            <person name="Pallen M.J."/>
        </authorList>
    </citation>
    <scope>NUCLEOTIDE SEQUENCE</scope>
    <source>
        <strain evidence="2">CHK187-14744</strain>
    </source>
</reference>
<dbReference type="InterPro" id="IPR005232">
    <property type="entry name" value="LarE"/>
</dbReference>
<organism evidence="2 3">
    <name type="scientific">Candidatus Onthocola gallistercoris</name>
    <dbReference type="NCBI Taxonomy" id="2840876"/>
    <lineage>
        <taxon>Bacteria</taxon>
        <taxon>Bacillati</taxon>
        <taxon>Bacillota</taxon>
        <taxon>Bacilli</taxon>
        <taxon>Candidatus Onthocola</taxon>
    </lineage>
</organism>
<keyword evidence="2" id="KW-0808">Transferase</keyword>
<evidence type="ECO:0000256" key="1">
    <source>
        <dbReference type="PIRSR" id="PIRSR006661-1"/>
    </source>
</evidence>
<dbReference type="InterPro" id="IPR052188">
    <property type="entry name" value="Ni-pincer_cofactor_biosynth"/>
</dbReference>
<dbReference type="PIRSF" id="PIRSF006661">
    <property type="entry name" value="PP-lp_UCP006661"/>
    <property type="match status" value="1"/>
</dbReference>
<dbReference type="GO" id="GO:0016783">
    <property type="term" value="F:sulfurtransferase activity"/>
    <property type="evidence" value="ECO:0007669"/>
    <property type="project" value="InterPro"/>
</dbReference>
<gene>
    <name evidence="2" type="primary">larE</name>
    <name evidence="2" type="ORF">IAB63_00550</name>
</gene>
<evidence type="ECO:0000313" key="3">
    <source>
        <dbReference type="Proteomes" id="UP000824164"/>
    </source>
</evidence>
<dbReference type="AlphaFoldDB" id="A0A9D1HFP4"/>
<dbReference type="Gene3D" id="3.40.50.620">
    <property type="entry name" value="HUPs"/>
    <property type="match status" value="1"/>
</dbReference>